<dbReference type="Pfam" id="PF13407">
    <property type="entry name" value="Peripla_BP_4"/>
    <property type="match status" value="1"/>
</dbReference>
<keyword evidence="6" id="KW-1185">Reference proteome</keyword>
<comment type="caution">
    <text evidence="5">The sequence shown here is derived from an EMBL/GenBank/DDBJ whole genome shotgun (WGS) entry which is preliminary data.</text>
</comment>
<keyword evidence="3" id="KW-0732">Signal</keyword>
<dbReference type="GO" id="GO:0030313">
    <property type="term" value="C:cell envelope"/>
    <property type="evidence" value="ECO:0007669"/>
    <property type="project" value="UniProtKB-SubCell"/>
</dbReference>
<dbReference type="EMBL" id="QURR01000010">
    <property type="protein sequence ID" value="RGE45252.1"/>
    <property type="molecule type" value="Genomic_DNA"/>
</dbReference>
<reference evidence="5 6" key="1">
    <citation type="submission" date="2018-08" db="EMBL/GenBank/DDBJ databases">
        <title>Comamonas testosteroni strain SWCO2.</title>
        <authorList>
            <person name="Jiang N."/>
            <person name="Zhang X.Z."/>
        </authorList>
    </citation>
    <scope>NUCLEOTIDE SEQUENCE [LARGE SCALE GENOMIC DNA]</scope>
    <source>
        <strain evidence="5 6">SWCO2</strain>
    </source>
</reference>
<dbReference type="PANTHER" id="PTHR46847:SF2">
    <property type="entry name" value="ABC TRANSPORTER SUGAR-BINDING PROTEIN"/>
    <property type="match status" value="1"/>
</dbReference>
<dbReference type="InterPro" id="IPR028082">
    <property type="entry name" value="Peripla_BP_I"/>
</dbReference>
<evidence type="ECO:0000313" key="5">
    <source>
        <dbReference type="EMBL" id="RGE45252.1"/>
    </source>
</evidence>
<protein>
    <submittedName>
        <fullName evidence="5">Sugar ABC transporter substrate-binding protein</fullName>
    </submittedName>
</protein>
<dbReference type="SUPFAM" id="SSF53822">
    <property type="entry name" value="Periplasmic binding protein-like I"/>
    <property type="match status" value="1"/>
</dbReference>
<organism evidence="5 6">
    <name type="scientific">Comamonas testosteroni</name>
    <name type="common">Pseudomonas testosteroni</name>
    <dbReference type="NCBI Taxonomy" id="285"/>
    <lineage>
        <taxon>Bacteria</taxon>
        <taxon>Pseudomonadati</taxon>
        <taxon>Pseudomonadota</taxon>
        <taxon>Betaproteobacteria</taxon>
        <taxon>Burkholderiales</taxon>
        <taxon>Comamonadaceae</taxon>
        <taxon>Comamonas</taxon>
    </lineage>
</organism>
<name>A0A373FP06_COMTE</name>
<evidence type="ECO:0000256" key="1">
    <source>
        <dbReference type="ARBA" id="ARBA00004196"/>
    </source>
</evidence>
<dbReference type="InterPro" id="IPR025997">
    <property type="entry name" value="SBP_2_dom"/>
</dbReference>
<gene>
    <name evidence="5" type="ORF">DZC30_09860</name>
</gene>
<accession>A0A373FP06</accession>
<dbReference type="Proteomes" id="UP000261948">
    <property type="component" value="Unassembled WGS sequence"/>
</dbReference>
<dbReference type="CDD" id="cd06324">
    <property type="entry name" value="PBP1_ABC_sugar_binding-like"/>
    <property type="match status" value="1"/>
</dbReference>
<dbReference type="Gene3D" id="3.40.50.2300">
    <property type="match status" value="2"/>
</dbReference>
<evidence type="ECO:0000256" key="2">
    <source>
        <dbReference type="ARBA" id="ARBA00007639"/>
    </source>
</evidence>
<dbReference type="OrthoDB" id="9814427at2"/>
<evidence type="ECO:0000256" key="3">
    <source>
        <dbReference type="ARBA" id="ARBA00022729"/>
    </source>
</evidence>
<sequence length="356" mass="39469">MMVCMLPRQGWAQSVLFINPGYSSETYWQTASEAMAAAAASLRMPLEIHYAERNPLQAIAIAREVAARPKAARPRFVVFVNENSVAPEILRTLESARIDNFMAFSGLQEAARAQLGQPREKFRHWLGSLEPQAESAGYLTAKALIDAARASKIATAKDGKLQMLAIAGDKSTPTSIARNAGMRRAVAEARDVVLMQEVFGEWSRERAAEQMRVLIQRYPEVRTVWAGNDEMAFGAMDAWRARGGVPGQDGFFSAINTSAAALTAIRTRELSALAGGHFMAGAWALVMLYDYAHGRDFKSEGLELERSMFVLFDPATVDRFEKRFSASQNALDFRRYSKALNPSAGAYRFEIDRLLR</sequence>
<dbReference type="GO" id="GO:0030246">
    <property type="term" value="F:carbohydrate binding"/>
    <property type="evidence" value="ECO:0007669"/>
    <property type="project" value="UniProtKB-ARBA"/>
</dbReference>
<feature type="domain" description="Periplasmic binding protein" evidence="4">
    <location>
        <begin position="17"/>
        <end position="295"/>
    </location>
</feature>
<comment type="subcellular location">
    <subcellularLocation>
        <location evidence="1">Cell envelope</location>
    </subcellularLocation>
</comment>
<comment type="similarity">
    <text evidence="2">Belongs to the bacterial solute-binding protein 2 family.</text>
</comment>
<evidence type="ECO:0000259" key="4">
    <source>
        <dbReference type="Pfam" id="PF13407"/>
    </source>
</evidence>
<evidence type="ECO:0000313" key="6">
    <source>
        <dbReference type="Proteomes" id="UP000261948"/>
    </source>
</evidence>
<dbReference type="PANTHER" id="PTHR46847">
    <property type="entry name" value="D-ALLOSE-BINDING PERIPLASMIC PROTEIN-RELATED"/>
    <property type="match status" value="1"/>
</dbReference>
<dbReference type="AlphaFoldDB" id="A0A373FP06"/>
<proteinExistence type="inferred from homology"/>